<proteinExistence type="predicted"/>
<feature type="compositionally biased region" description="Acidic residues" evidence="1">
    <location>
        <begin position="91"/>
        <end position="103"/>
    </location>
</feature>
<organism evidence="2 3">
    <name type="scientific">Monoraphidium neglectum</name>
    <dbReference type="NCBI Taxonomy" id="145388"/>
    <lineage>
        <taxon>Eukaryota</taxon>
        <taxon>Viridiplantae</taxon>
        <taxon>Chlorophyta</taxon>
        <taxon>core chlorophytes</taxon>
        <taxon>Chlorophyceae</taxon>
        <taxon>CS clade</taxon>
        <taxon>Sphaeropleales</taxon>
        <taxon>Selenastraceae</taxon>
        <taxon>Monoraphidium</taxon>
    </lineage>
</organism>
<dbReference type="AlphaFoldDB" id="A0A0D2KI84"/>
<feature type="region of interest" description="Disordered" evidence="1">
    <location>
        <begin position="1"/>
        <end position="103"/>
    </location>
</feature>
<name>A0A0D2KI84_9CHLO</name>
<protein>
    <submittedName>
        <fullName evidence="2">Uncharacterized protein</fullName>
    </submittedName>
</protein>
<feature type="compositionally biased region" description="Basic residues" evidence="1">
    <location>
        <begin position="133"/>
        <end position="151"/>
    </location>
</feature>
<feature type="region of interest" description="Disordered" evidence="1">
    <location>
        <begin position="245"/>
        <end position="269"/>
    </location>
</feature>
<evidence type="ECO:0000313" key="3">
    <source>
        <dbReference type="Proteomes" id="UP000054498"/>
    </source>
</evidence>
<feature type="region of interest" description="Disordered" evidence="1">
    <location>
        <begin position="115"/>
        <end position="184"/>
    </location>
</feature>
<reference evidence="2 3" key="1">
    <citation type="journal article" date="2013" name="BMC Genomics">
        <title>Reconstruction of the lipid metabolism for the microalga Monoraphidium neglectum from its genome sequence reveals characteristics suitable for biofuel production.</title>
        <authorList>
            <person name="Bogen C."/>
            <person name="Al-Dilaimi A."/>
            <person name="Albersmeier A."/>
            <person name="Wichmann J."/>
            <person name="Grundmann M."/>
            <person name="Rupp O."/>
            <person name="Lauersen K.J."/>
            <person name="Blifernez-Klassen O."/>
            <person name="Kalinowski J."/>
            <person name="Goesmann A."/>
            <person name="Mussgnug J.H."/>
            <person name="Kruse O."/>
        </authorList>
    </citation>
    <scope>NUCLEOTIDE SEQUENCE [LARGE SCALE GENOMIC DNA]</scope>
    <source>
        <strain evidence="2 3">SAG 48.87</strain>
    </source>
</reference>
<dbReference type="RefSeq" id="XP_013894523.1">
    <property type="nucleotide sequence ID" value="XM_014039069.1"/>
</dbReference>
<dbReference type="EMBL" id="KK103473">
    <property type="protein sequence ID" value="KIY95503.1"/>
    <property type="molecule type" value="Genomic_DNA"/>
</dbReference>
<feature type="compositionally biased region" description="Low complexity" evidence="1">
    <location>
        <begin position="60"/>
        <end position="85"/>
    </location>
</feature>
<accession>A0A0D2KI84</accession>
<gene>
    <name evidence="2" type="ORF">MNEG_12458</name>
</gene>
<keyword evidence="3" id="KW-1185">Reference proteome</keyword>
<evidence type="ECO:0000313" key="2">
    <source>
        <dbReference type="EMBL" id="KIY95503.1"/>
    </source>
</evidence>
<dbReference type="Proteomes" id="UP000054498">
    <property type="component" value="Unassembled WGS sequence"/>
</dbReference>
<feature type="compositionally biased region" description="Basic residues" evidence="1">
    <location>
        <begin position="44"/>
        <end position="59"/>
    </location>
</feature>
<evidence type="ECO:0000256" key="1">
    <source>
        <dbReference type="SAM" id="MobiDB-lite"/>
    </source>
</evidence>
<dbReference type="KEGG" id="mng:MNEG_12458"/>
<dbReference type="GeneID" id="25729822"/>
<sequence>MDEDLFDMSDLGLPGRMLGSQPGEDGWDDASDSDGLSGDSDERRRRKRKPAATKRKAARKQQQQQPTDAGAPAGADEFAGAAADAGSREQADDEDSDEIQIIELDLDLPQLAAKRAKLAAEEQQRPGSGAAARGRRRGKARGGRGPRRGRRARAEGGEGGQEEEEAGTTGSERPSPAAAADRGCRAVLEESRRLRAQLEEALRRQQDPETGAHVHTGATRDTCMRMGGAALRRAPRELWPGSLAGVTPSRAGDVTGAPGSHTAERGRDGRLRLSAAAGVVAALVPACR</sequence>